<evidence type="ECO:0000313" key="3">
    <source>
        <dbReference type="Proteomes" id="UP000320717"/>
    </source>
</evidence>
<evidence type="ECO:0000313" key="2">
    <source>
        <dbReference type="EMBL" id="QDY65779.1"/>
    </source>
</evidence>
<dbReference type="SUPFAM" id="SSF56281">
    <property type="entry name" value="Metallo-hydrolase/oxidoreductase"/>
    <property type="match status" value="1"/>
</dbReference>
<keyword evidence="3" id="KW-1185">Reference proteome</keyword>
<dbReference type="EMBL" id="CP042260">
    <property type="protein sequence ID" value="QDY65779.1"/>
    <property type="molecule type" value="Genomic_DNA"/>
</dbReference>
<proteinExistence type="predicted"/>
<feature type="domain" description="Metallo-beta-lactamase" evidence="1">
    <location>
        <begin position="22"/>
        <end position="213"/>
    </location>
</feature>
<dbReference type="RefSeq" id="WP_146275567.1">
    <property type="nucleotide sequence ID" value="NZ_CP042260.1"/>
</dbReference>
<dbReference type="Pfam" id="PF00753">
    <property type="entry name" value="Lactamase_B"/>
    <property type="match status" value="1"/>
</dbReference>
<name>A0ABX5Y919_9MICC</name>
<dbReference type="Proteomes" id="UP000320717">
    <property type="component" value="Chromosome"/>
</dbReference>
<dbReference type="PANTHER" id="PTHR42951:SF4">
    <property type="entry name" value="ACYL-COENZYME A THIOESTERASE MBLAC2"/>
    <property type="match status" value="1"/>
</dbReference>
<organism evidence="2 3">
    <name type="scientific">Glutamicibacter halophytocola</name>
    <dbReference type="NCBI Taxonomy" id="1933880"/>
    <lineage>
        <taxon>Bacteria</taxon>
        <taxon>Bacillati</taxon>
        <taxon>Actinomycetota</taxon>
        <taxon>Actinomycetes</taxon>
        <taxon>Micrococcales</taxon>
        <taxon>Micrococcaceae</taxon>
        <taxon>Glutamicibacter</taxon>
    </lineage>
</organism>
<dbReference type="InterPro" id="IPR036866">
    <property type="entry name" value="RibonucZ/Hydroxyglut_hydro"/>
</dbReference>
<dbReference type="InterPro" id="IPR050855">
    <property type="entry name" value="NDM-1-like"/>
</dbReference>
<gene>
    <name evidence="2" type="ORF">FQA45_05340</name>
</gene>
<sequence>MGNGQWIEVGNGVFQRRYDPLDVSIGLVLGPTGAVVIDTRNNPAEALAIIEDVAEGFSLPIMAAINTHAHYDHSFGNQVFKAEGIPIYGHHLIARHYADYEKPHLDKVKNHPGTEPDKSWQEVVLTPPTVPVQAPTTICPGGREIELLPLAPGHTDTDLAVRIPDAGIWFLGDIIEESGPPMFGSGAHPLGWPQVLESLLERIGESDAIIPGHGTPVDRAFVVRQQQQLELLADELSAAHAQEIPAGKIRFSAGLLQIWPAQFLREAVQDVYAQLGD</sequence>
<reference evidence="2 3" key="1">
    <citation type="submission" date="2019-07" db="EMBL/GenBank/DDBJ databases">
        <title>Complete Genome Sequence of drought tolerant Plant Growth-Promoting Rhizobacterium Glutamicibacter halophytocola DR408.</title>
        <authorList>
            <person name="Nishu S.D."/>
            <person name="Lee T.K."/>
        </authorList>
    </citation>
    <scope>NUCLEOTIDE SEQUENCE [LARGE SCALE GENOMIC DNA]</scope>
    <source>
        <strain evidence="2 3">DR408</strain>
    </source>
</reference>
<dbReference type="CDD" id="cd16282">
    <property type="entry name" value="metallo-hydrolase-like_MBL-fold"/>
    <property type="match status" value="1"/>
</dbReference>
<dbReference type="PANTHER" id="PTHR42951">
    <property type="entry name" value="METALLO-BETA-LACTAMASE DOMAIN-CONTAINING"/>
    <property type="match status" value="1"/>
</dbReference>
<evidence type="ECO:0000259" key="1">
    <source>
        <dbReference type="SMART" id="SM00849"/>
    </source>
</evidence>
<dbReference type="Gene3D" id="3.60.15.10">
    <property type="entry name" value="Ribonuclease Z/Hydroxyacylglutathione hydrolase-like"/>
    <property type="match status" value="1"/>
</dbReference>
<accession>A0ABX5Y919</accession>
<protein>
    <submittedName>
        <fullName evidence="2">MBL fold metallo-hydrolase</fullName>
    </submittedName>
</protein>
<dbReference type="SMART" id="SM00849">
    <property type="entry name" value="Lactamase_B"/>
    <property type="match status" value="1"/>
</dbReference>
<dbReference type="InterPro" id="IPR001279">
    <property type="entry name" value="Metallo-B-lactamas"/>
</dbReference>